<dbReference type="InterPro" id="IPR036249">
    <property type="entry name" value="Thioredoxin-like_sf"/>
</dbReference>
<dbReference type="InterPro" id="IPR004045">
    <property type="entry name" value="Glutathione_S-Trfase_N"/>
</dbReference>
<name>U5GYY8_USTV1</name>
<evidence type="ECO:0000256" key="3">
    <source>
        <dbReference type="SAM" id="SignalP"/>
    </source>
</evidence>
<dbReference type="PANTHER" id="PTHR44051:SF8">
    <property type="entry name" value="GLUTATHIONE S-TRANSFERASE GSTA"/>
    <property type="match status" value="1"/>
</dbReference>
<dbReference type="OrthoDB" id="422574at2759"/>
<dbReference type="InterPro" id="IPR040079">
    <property type="entry name" value="Glutathione_S-Trfase"/>
</dbReference>
<dbReference type="PANTHER" id="PTHR44051">
    <property type="entry name" value="GLUTATHIONE S-TRANSFERASE-RELATED"/>
    <property type="match status" value="1"/>
</dbReference>
<dbReference type="Gene3D" id="1.20.1050.10">
    <property type="match status" value="1"/>
</dbReference>
<organism evidence="6">
    <name type="scientific">Microbotryum lychnidis-dioicae (strain p1A1 Lamole / MvSl-1064)</name>
    <name type="common">Anther smut fungus</name>
    <dbReference type="NCBI Taxonomy" id="683840"/>
    <lineage>
        <taxon>Eukaryota</taxon>
        <taxon>Fungi</taxon>
        <taxon>Dikarya</taxon>
        <taxon>Basidiomycota</taxon>
        <taxon>Pucciniomycotina</taxon>
        <taxon>Microbotryomycetes</taxon>
        <taxon>Microbotryales</taxon>
        <taxon>Microbotryaceae</taxon>
        <taxon>Microbotryum</taxon>
    </lineage>
</organism>
<dbReference type="Proteomes" id="UP000017200">
    <property type="component" value="Unassembled WGS sequence"/>
</dbReference>
<dbReference type="EMBL" id="AEIJ01000029">
    <property type="status" value="NOT_ANNOTATED_CDS"/>
    <property type="molecule type" value="Genomic_DNA"/>
</dbReference>
<evidence type="ECO:0000313" key="7">
    <source>
        <dbReference type="EnsemblFungi" id="MVLG_00397T0"/>
    </source>
</evidence>
<feature type="domain" description="GST C-terminal" evidence="5">
    <location>
        <begin position="140"/>
        <end position="268"/>
    </location>
</feature>
<dbReference type="AlphaFoldDB" id="U5GYY8"/>
<dbReference type="SUPFAM" id="SSF47616">
    <property type="entry name" value="GST C-terminal domain-like"/>
    <property type="match status" value="1"/>
</dbReference>
<dbReference type="Pfam" id="PF00043">
    <property type="entry name" value="GST_C"/>
    <property type="match status" value="1"/>
</dbReference>
<dbReference type="SFLD" id="SFLDG01151">
    <property type="entry name" value="Main.2:_Nu-like"/>
    <property type="match status" value="1"/>
</dbReference>
<sequence length="296" mass="33274">MHLPLPISLRSLPILLFSSRLAMASSSTPNPKARNFVTGPPASSKGIDFYSVDTPNGMKISLAFAELKEAGSDLVVNRHNINFGKNEQKEEWFLKEVNPNGRIPAIVDRDRDNQSVFESGSILLYIAKHYDSTYILHFQDDKYETDMISWIFLQNAGLGPMQGQANHFLSAAPEKIPYAARRFIDETKRLLSVYEEKLVGREYVVGEGQGKYSYADITAFTWIRAAPLVLGASLSESGFPNVEKWVARIADRPASKVSFKPDDFVTKALSGGPEALKKRVEWVYEQKKDEHKKDEL</sequence>
<feature type="signal peptide" evidence="3">
    <location>
        <begin position="1"/>
        <end position="24"/>
    </location>
</feature>
<reference evidence="8" key="1">
    <citation type="submission" date="2010-11" db="EMBL/GenBank/DDBJ databases">
        <title>The genome sequence of Microbotryum violaceum strain p1A1 Lamole.</title>
        <authorList>
            <person name="Cuomo C."/>
            <person name="Perlin M."/>
            <person name="Young S.K."/>
            <person name="Zeng Q."/>
            <person name="Gargeya S."/>
            <person name="Alvarado L."/>
            <person name="Berlin A."/>
            <person name="Chapman S.B."/>
            <person name="Chen Z."/>
            <person name="Freedman E."/>
            <person name="Gellesch M."/>
            <person name="Goldberg J."/>
            <person name="Griggs A."/>
            <person name="Gujja S."/>
            <person name="Heilman E."/>
            <person name="Heiman D."/>
            <person name="Howarth C."/>
            <person name="Mehta T."/>
            <person name="Neiman D."/>
            <person name="Pearson M."/>
            <person name="Roberts A."/>
            <person name="Saif S."/>
            <person name="Shea T."/>
            <person name="Shenoy N."/>
            <person name="Sisk P."/>
            <person name="Stolte C."/>
            <person name="Sykes S."/>
            <person name="White J."/>
            <person name="Yandava C."/>
            <person name="Haas B."/>
            <person name="Nusbaum C."/>
            <person name="Birren B."/>
        </authorList>
    </citation>
    <scope>NUCLEOTIDE SEQUENCE [LARGE SCALE GENOMIC DNA]</scope>
    <source>
        <strain evidence="8">p1A1 Lamole</strain>
    </source>
</reference>
<dbReference type="InterPro" id="IPR036282">
    <property type="entry name" value="Glutathione-S-Trfase_C_sf"/>
</dbReference>
<dbReference type="EnsemblFungi" id="MVLG_00397T0">
    <property type="protein sequence ID" value="MVLG_00397T0"/>
    <property type="gene ID" value="MVLG_00397"/>
</dbReference>
<reference evidence="6 8" key="3">
    <citation type="journal article" date="2015" name="BMC Genomics">
        <title>Sex and parasites: genomic and transcriptomic analysis of Microbotryum lychnidis-dioicae, the biotrophic and plant-castrating anther smut fungus.</title>
        <authorList>
            <person name="Perlin M.H."/>
            <person name="Amselem J."/>
            <person name="Fontanillas E."/>
            <person name="Toh S.S."/>
            <person name="Chen Z."/>
            <person name="Goldberg J."/>
            <person name="Duplessis S."/>
            <person name="Henrissat B."/>
            <person name="Young S."/>
            <person name="Zeng Q."/>
            <person name="Aguileta G."/>
            <person name="Petit E."/>
            <person name="Badouin H."/>
            <person name="Andrews J."/>
            <person name="Razeeq D."/>
            <person name="Gabaldon T."/>
            <person name="Quesneville H."/>
            <person name="Giraud T."/>
            <person name="Hood M.E."/>
            <person name="Schultz D.J."/>
            <person name="Cuomo C.A."/>
        </authorList>
    </citation>
    <scope>NUCLEOTIDE SEQUENCE [LARGE SCALE GENOMIC DNA]</scope>
    <source>
        <strain evidence="6">P1A1 Lamole</strain>
        <strain evidence="8">p1A1 Lamole</strain>
    </source>
</reference>
<keyword evidence="8" id="KW-1185">Reference proteome</keyword>
<dbReference type="Pfam" id="PF02798">
    <property type="entry name" value="GST_N"/>
    <property type="match status" value="1"/>
</dbReference>
<dbReference type="EMBL" id="GL541644">
    <property type="protein sequence ID" value="KDE09497.1"/>
    <property type="molecule type" value="Genomic_DNA"/>
</dbReference>
<dbReference type="PROSITE" id="PS50405">
    <property type="entry name" value="GST_CTER"/>
    <property type="match status" value="1"/>
</dbReference>
<evidence type="ECO:0000313" key="6">
    <source>
        <dbReference type="EMBL" id="KDE09497.1"/>
    </source>
</evidence>
<accession>U5GYY8</accession>
<dbReference type="InterPro" id="IPR004046">
    <property type="entry name" value="GST_C"/>
</dbReference>
<dbReference type="Gene3D" id="3.40.30.10">
    <property type="entry name" value="Glutaredoxin"/>
    <property type="match status" value="1"/>
</dbReference>
<evidence type="ECO:0000259" key="4">
    <source>
        <dbReference type="PROSITE" id="PS50404"/>
    </source>
</evidence>
<proteinExistence type="inferred from homology"/>
<reference evidence="6" key="2">
    <citation type="submission" date="2010-11" db="EMBL/GenBank/DDBJ databases">
        <authorList>
            <consortium name="The Broad Institute Genome Sequencing Platform"/>
            <person name="Earl A."/>
            <person name="Ward D."/>
            <person name="Feldgarden M."/>
            <person name="Gevers D."/>
            <person name="Butler R."/>
            <person name="Young S.K."/>
            <person name="Zeng Q."/>
            <person name="Gargeya S."/>
            <person name="Fitzgerald M."/>
            <person name="Haas B."/>
            <person name="Abouelleil A."/>
            <person name="Alvarado L."/>
            <person name="Arachchi H.M."/>
            <person name="Berlin A."/>
            <person name="Brown A."/>
            <person name="Chapman S.B."/>
            <person name="Chen Z."/>
            <person name="Dunbar C."/>
            <person name="Freedman E."/>
            <person name="Gearin G."/>
            <person name="Gellesch M."/>
            <person name="Goldberg J."/>
            <person name="Griggs A."/>
            <person name="Gujja S."/>
            <person name="Heilman E."/>
            <person name="Heiman D."/>
            <person name="Howarth C."/>
            <person name="Larson L."/>
            <person name="Lui A."/>
            <person name="MacDonald P.J.P."/>
            <person name="Mehta T."/>
            <person name="Montmayeur A."/>
            <person name="Murphy C."/>
            <person name="Neiman D."/>
            <person name="Pearson M."/>
            <person name="Priest M."/>
            <person name="Roberts A."/>
            <person name="Saif S."/>
            <person name="Shea T."/>
            <person name="Shenoy N."/>
            <person name="Sisk P."/>
            <person name="Stolte C."/>
            <person name="Sykes S."/>
            <person name="White J."/>
            <person name="Yandava C."/>
            <person name="Wortman J."/>
            <person name="Nusbaum C."/>
            <person name="Birren B."/>
        </authorList>
    </citation>
    <scope>NUCLEOTIDE SEQUENCE</scope>
    <source>
        <strain evidence="6">P1A1 Lamole</strain>
    </source>
</reference>
<dbReference type="PROSITE" id="PS50404">
    <property type="entry name" value="GST_NTER"/>
    <property type="match status" value="1"/>
</dbReference>
<dbReference type="CDD" id="cd03048">
    <property type="entry name" value="GST_N_Ure2p_like"/>
    <property type="match status" value="1"/>
</dbReference>
<dbReference type="STRING" id="683840.U5GYY8"/>
<evidence type="ECO:0000256" key="1">
    <source>
        <dbReference type="ARBA" id="ARBA00007409"/>
    </source>
</evidence>
<dbReference type="HOGENOM" id="CLU_011226_14_0_1"/>
<dbReference type="SUPFAM" id="SSF52833">
    <property type="entry name" value="Thioredoxin-like"/>
    <property type="match status" value="1"/>
</dbReference>
<dbReference type="SFLD" id="SFLDS00019">
    <property type="entry name" value="Glutathione_Transferase_(cytos"/>
    <property type="match status" value="1"/>
</dbReference>
<gene>
    <name evidence="6" type="ORF">MVLG_00397</name>
</gene>
<feature type="chain" id="PRO_5009724312" description="Glutathione S-transferase" evidence="3">
    <location>
        <begin position="25"/>
        <end position="296"/>
    </location>
</feature>
<comment type="similarity">
    <text evidence="1 2">Belongs to the GST superfamily.</text>
</comment>
<dbReference type="InterPro" id="IPR010987">
    <property type="entry name" value="Glutathione-S-Trfase_C-like"/>
</dbReference>
<protein>
    <recommendedName>
        <fullName evidence="9">Glutathione S-transferase</fullName>
    </recommendedName>
</protein>
<dbReference type="SFLD" id="SFLDG00358">
    <property type="entry name" value="Main_(cytGST)"/>
    <property type="match status" value="1"/>
</dbReference>
<evidence type="ECO:0000259" key="5">
    <source>
        <dbReference type="PROSITE" id="PS50405"/>
    </source>
</evidence>
<feature type="domain" description="GST N-terminal" evidence="4">
    <location>
        <begin position="44"/>
        <end position="134"/>
    </location>
</feature>
<keyword evidence="3" id="KW-0732">Signal</keyword>
<dbReference type="InParanoid" id="U5GYY8"/>
<evidence type="ECO:0008006" key="9">
    <source>
        <dbReference type="Google" id="ProtNLM"/>
    </source>
</evidence>
<evidence type="ECO:0000313" key="8">
    <source>
        <dbReference type="Proteomes" id="UP000017200"/>
    </source>
</evidence>
<evidence type="ECO:0000256" key="2">
    <source>
        <dbReference type="RuleBase" id="RU003494"/>
    </source>
</evidence>
<reference evidence="7" key="4">
    <citation type="submission" date="2015-06" db="UniProtKB">
        <authorList>
            <consortium name="EnsemblFungi"/>
        </authorList>
    </citation>
    <scope>IDENTIFICATION</scope>
</reference>